<evidence type="ECO:0000256" key="4">
    <source>
        <dbReference type="ARBA" id="ARBA00022989"/>
    </source>
</evidence>
<evidence type="ECO:0000313" key="10">
    <source>
        <dbReference type="RefSeq" id="XP_010912152.1"/>
    </source>
</evidence>
<evidence type="ECO:0000256" key="5">
    <source>
        <dbReference type="ARBA" id="ARBA00023136"/>
    </source>
</evidence>
<dbReference type="KEGG" id="egu:105038139"/>
<reference evidence="10" key="1">
    <citation type="submission" date="2025-08" db="UniProtKB">
        <authorList>
            <consortium name="RefSeq"/>
        </authorList>
    </citation>
    <scope>IDENTIFICATION</scope>
</reference>
<organism evidence="9 10">
    <name type="scientific">Elaeis guineensis var. tenera</name>
    <name type="common">Oil palm</name>
    <dbReference type="NCBI Taxonomy" id="51953"/>
    <lineage>
        <taxon>Eukaryota</taxon>
        <taxon>Viridiplantae</taxon>
        <taxon>Streptophyta</taxon>
        <taxon>Embryophyta</taxon>
        <taxon>Tracheophyta</taxon>
        <taxon>Spermatophyta</taxon>
        <taxon>Magnoliopsida</taxon>
        <taxon>Liliopsida</taxon>
        <taxon>Arecaceae</taxon>
        <taxon>Arecoideae</taxon>
        <taxon>Cocoseae</taxon>
        <taxon>Elaeidinae</taxon>
        <taxon>Elaeis</taxon>
    </lineage>
</organism>
<evidence type="ECO:0000256" key="2">
    <source>
        <dbReference type="ARBA" id="ARBA00022692"/>
    </source>
</evidence>
<feature type="transmembrane region" description="Helical" evidence="6">
    <location>
        <begin position="288"/>
        <end position="305"/>
    </location>
</feature>
<feature type="region of interest" description="Disordered" evidence="7">
    <location>
        <begin position="499"/>
        <end position="536"/>
    </location>
</feature>
<dbReference type="Proteomes" id="UP000504607">
    <property type="component" value="Chromosome 2"/>
</dbReference>
<dbReference type="OrthoDB" id="567788at2759"/>
<evidence type="ECO:0000259" key="8">
    <source>
        <dbReference type="PROSITE" id="PS50845"/>
    </source>
</evidence>
<proteinExistence type="predicted"/>
<dbReference type="PROSITE" id="PS50845">
    <property type="entry name" value="RETICULON"/>
    <property type="match status" value="1"/>
</dbReference>
<dbReference type="PANTHER" id="PTHR46626:SF1">
    <property type="entry name" value="RETICULON-LIKE PROTEIN B21"/>
    <property type="match status" value="1"/>
</dbReference>
<protein>
    <recommendedName>
        <fullName evidence="6">Reticulon-like protein</fullName>
    </recommendedName>
</protein>
<keyword evidence="3 6" id="KW-0256">Endoplasmic reticulum</keyword>
<sequence>MQGSTRRRALARNRVAAGSVWETRMRMDEVKGGIKVFNGDESRDDDGNADEDGLRVYRRLRRNQSDGVSTERRKRKNWRPPEPAASGSMVRSPIPLRKVKSELLNSPRLRGENCGEIGEEKVVLDGVGNDGGIGEKQVLLIDNGGGGGDEEEEVEIEVEEEKKNFDDKEMDVPVEKPKNVEEEERINQITADEKPKIVEEEKRINQIPVEKPKNVEEKRINKIHEIAVLPKVEKKPMLQVIRRRPIHLDPIKPSPVEVEEEIFVNISATQNRMQNIVNLVMWRDVSKTAFVFGFGTFFLLSSSYARDLNFSLITATSYLALVYLALIFLVKSILRRGATIEYDEKDERYMVGEEEAIWLLRLLLPYINELMLKLRALFSGEPATTMKLAVLLFVMARCGGSITIWTLAKLVFFGVFTIPKVYSTYSTQLAKYGKFWLERFRDGWETCTHKKAVAAAMFTLIWNLSSTVARIWAVFMLVVVVKCYQQHVADEWNGQEEVVVEEGQGDSKPARSQGPRQVHRHKGGPTPTEVKIKKGI</sequence>
<evidence type="ECO:0000313" key="9">
    <source>
        <dbReference type="Proteomes" id="UP000504607"/>
    </source>
</evidence>
<dbReference type="GeneID" id="105038139"/>
<evidence type="ECO:0000256" key="7">
    <source>
        <dbReference type="SAM" id="MobiDB-lite"/>
    </source>
</evidence>
<dbReference type="AlphaFoldDB" id="A0A6I9QMF9"/>
<feature type="transmembrane region" description="Helical" evidence="6">
    <location>
        <begin position="388"/>
        <end position="416"/>
    </location>
</feature>
<keyword evidence="5 6" id="KW-0472">Membrane</keyword>
<dbReference type="RefSeq" id="XP_010912152.1">
    <property type="nucleotide sequence ID" value="XM_010913850.3"/>
</dbReference>
<keyword evidence="4 6" id="KW-1133">Transmembrane helix</keyword>
<dbReference type="PANTHER" id="PTHR46626">
    <property type="entry name" value="RETICULON-LIKE PROTEIN B17"/>
    <property type="match status" value="1"/>
</dbReference>
<evidence type="ECO:0000256" key="1">
    <source>
        <dbReference type="ARBA" id="ARBA00004477"/>
    </source>
</evidence>
<evidence type="ECO:0000256" key="6">
    <source>
        <dbReference type="RuleBase" id="RU363132"/>
    </source>
</evidence>
<gene>
    <name evidence="10" type="primary">LOC105038139</name>
</gene>
<feature type="transmembrane region" description="Helical" evidence="6">
    <location>
        <begin position="311"/>
        <end position="330"/>
    </location>
</feature>
<evidence type="ECO:0000256" key="3">
    <source>
        <dbReference type="ARBA" id="ARBA00022824"/>
    </source>
</evidence>
<keyword evidence="9" id="KW-1185">Reference proteome</keyword>
<comment type="subcellular location">
    <subcellularLocation>
        <location evidence="1 6">Endoplasmic reticulum membrane</location>
        <topology evidence="1 6">Multi-pass membrane protein</topology>
    </subcellularLocation>
</comment>
<dbReference type="InterPro" id="IPR003388">
    <property type="entry name" value="Reticulon"/>
</dbReference>
<dbReference type="InParanoid" id="A0A6I9QMF9"/>
<dbReference type="InterPro" id="IPR044647">
    <property type="entry name" value="RTNLB17/18/21"/>
</dbReference>
<accession>A0A6I9QMF9</accession>
<feature type="region of interest" description="Disordered" evidence="7">
    <location>
        <begin position="33"/>
        <end position="94"/>
    </location>
</feature>
<dbReference type="GO" id="GO:0005789">
    <property type="term" value="C:endoplasmic reticulum membrane"/>
    <property type="evidence" value="ECO:0007669"/>
    <property type="project" value="UniProtKB-SubCell"/>
</dbReference>
<feature type="domain" description="Reticulon" evidence="8">
    <location>
        <begin position="276"/>
        <end position="432"/>
    </location>
</feature>
<feature type="transmembrane region" description="Helical" evidence="6">
    <location>
        <begin position="460"/>
        <end position="481"/>
    </location>
</feature>
<feature type="compositionally biased region" description="Acidic residues" evidence="7">
    <location>
        <begin position="42"/>
        <end position="51"/>
    </location>
</feature>
<keyword evidence="2 6" id="KW-0812">Transmembrane</keyword>
<dbReference type="Pfam" id="PF02453">
    <property type="entry name" value="Reticulon"/>
    <property type="match status" value="1"/>
</dbReference>
<name>A0A6I9QMF9_ELAGV</name>